<evidence type="ECO:0000313" key="1">
    <source>
        <dbReference type="EMBL" id="MCL6656194.1"/>
    </source>
</evidence>
<sequence>MQWSSEYCDEELTLVYYNYRHYNSADGRWINRDPIAEKIGNNVYRMILNNPVKLVDLLGLIERGPFDGKHPTVKSCSFGECCQENIKRFFQWFTASKTRRERDFTDYWRKYGTKESWDNHRTEFLKARLNAVNCTKIISIK</sequence>
<proteinExistence type="predicted"/>
<dbReference type="NCBIfam" id="TIGR03696">
    <property type="entry name" value="Rhs_assc_core"/>
    <property type="match status" value="1"/>
</dbReference>
<dbReference type="Proteomes" id="UP000642553">
    <property type="component" value="Chromosome"/>
</dbReference>
<protein>
    <submittedName>
        <fullName evidence="2">RHS repeat-associated core domain-containing protein</fullName>
    </submittedName>
</protein>
<gene>
    <name evidence="2" type="ORF">DMI76_09775</name>
    <name evidence="1" type="ORF">M8N44_02525</name>
</gene>
<accession>A0AAE6TCV6</accession>
<dbReference type="EMBL" id="JAMGSI010000001">
    <property type="protein sequence ID" value="MCL6656194.1"/>
    <property type="molecule type" value="Genomic_DNA"/>
</dbReference>
<dbReference type="Gene3D" id="2.180.10.10">
    <property type="entry name" value="RHS repeat-associated core"/>
    <property type="match status" value="1"/>
</dbReference>
<dbReference type="Proteomes" id="UP001202031">
    <property type="component" value="Unassembled WGS sequence"/>
</dbReference>
<organism evidence="2 3">
    <name type="scientific">Akkermansia massiliensis</name>
    <dbReference type="NCBI Taxonomy" id="2927224"/>
    <lineage>
        <taxon>Bacteria</taxon>
        <taxon>Pseudomonadati</taxon>
        <taxon>Verrucomicrobiota</taxon>
        <taxon>Verrucomicrobiia</taxon>
        <taxon>Verrucomicrobiales</taxon>
        <taxon>Akkermansiaceae</taxon>
        <taxon>Akkermansia</taxon>
    </lineage>
</organism>
<reference evidence="2" key="1">
    <citation type="submission" date="2018-05" db="EMBL/GenBank/DDBJ databases">
        <title>Complete genome sequnece of Akkermansia muciniphila EB-AMDK-40.</title>
        <authorList>
            <person name="Nam Y.-D."/>
            <person name="Chung W.-H."/>
            <person name="Park Y.S."/>
            <person name="Kang J."/>
        </authorList>
    </citation>
    <scope>NUCLEOTIDE SEQUENCE</scope>
    <source>
        <strain evidence="2">EB-AMDK-40</strain>
    </source>
</reference>
<dbReference type="RefSeq" id="WP_102721817.1">
    <property type="nucleotide sequence ID" value="NZ_JAMGSI010000001.1"/>
</dbReference>
<name>A0AAE6TCV6_9BACT</name>
<reference evidence="1 4" key="2">
    <citation type="submission" date="2022-03" db="EMBL/GenBank/DDBJ databases">
        <title>Taxonomic description of new species and reclassification of some bacterial strains.</title>
        <authorList>
            <person name="Ndongo S."/>
        </authorList>
    </citation>
    <scope>NUCLEOTIDE SEQUENCE [LARGE SCALE GENOMIC DNA]</scope>
    <source>
        <strain evidence="1 4">Marseille-P6666</strain>
    </source>
</reference>
<keyword evidence="4" id="KW-1185">Reference proteome</keyword>
<dbReference type="GeneID" id="84022715"/>
<evidence type="ECO:0000313" key="2">
    <source>
        <dbReference type="EMBL" id="QHV63636.1"/>
    </source>
</evidence>
<dbReference type="AlphaFoldDB" id="A0AAE6TCV6"/>
<evidence type="ECO:0000313" key="3">
    <source>
        <dbReference type="Proteomes" id="UP000642553"/>
    </source>
</evidence>
<dbReference type="EMBL" id="CP029701">
    <property type="protein sequence ID" value="QHV63636.1"/>
    <property type="molecule type" value="Genomic_DNA"/>
</dbReference>
<dbReference type="InterPro" id="IPR022385">
    <property type="entry name" value="Rhs_assc_core"/>
</dbReference>
<evidence type="ECO:0000313" key="4">
    <source>
        <dbReference type="Proteomes" id="UP001202031"/>
    </source>
</evidence>